<evidence type="ECO:0000259" key="1">
    <source>
        <dbReference type="Pfam" id="PF01073"/>
    </source>
</evidence>
<dbReference type="Proteomes" id="UP000515211">
    <property type="component" value="Chromosome 10"/>
</dbReference>
<reference evidence="2" key="1">
    <citation type="journal article" date="2016" name="Nat. Genet.">
        <title>The genome sequences of Arachis duranensis and Arachis ipaensis, the diploid ancestors of cultivated peanut.</title>
        <authorList>
            <person name="Bertioli D.J."/>
            <person name="Cannon S.B."/>
            <person name="Froenicke L."/>
            <person name="Huang G."/>
            <person name="Farmer A.D."/>
            <person name="Cannon E.K."/>
            <person name="Liu X."/>
            <person name="Gao D."/>
            <person name="Clevenger J."/>
            <person name="Dash S."/>
            <person name="Ren L."/>
            <person name="Moretzsohn M.C."/>
            <person name="Shirasawa K."/>
            <person name="Huang W."/>
            <person name="Vidigal B."/>
            <person name="Abernathy B."/>
            <person name="Chu Y."/>
            <person name="Niederhuth C.E."/>
            <person name="Umale P."/>
            <person name="Araujo A.C."/>
            <person name="Kozik A."/>
            <person name="Kim K.D."/>
            <person name="Burow M.D."/>
            <person name="Varshney R.K."/>
            <person name="Wang X."/>
            <person name="Zhang X."/>
            <person name="Barkley N."/>
            <person name="Guimaraes P.M."/>
            <person name="Isobe S."/>
            <person name="Guo B."/>
            <person name="Liao B."/>
            <person name="Stalker H.T."/>
            <person name="Schmitz R.J."/>
            <person name="Scheffler B.E."/>
            <person name="Leal-Bertioli S.C."/>
            <person name="Xun X."/>
            <person name="Jackson S.A."/>
            <person name="Michelmore R."/>
            <person name="Ozias-Akins P."/>
        </authorList>
    </citation>
    <scope>NUCLEOTIDE SEQUENCE [LARGE SCALE GENOMIC DNA]</scope>
    <source>
        <strain evidence="2">cv. V14167</strain>
    </source>
</reference>
<protein>
    <submittedName>
        <fullName evidence="3">3beta-hydroxysteroid- dehydrogenase/decarboxylase-like</fullName>
    </submittedName>
</protein>
<dbReference type="InterPro" id="IPR002225">
    <property type="entry name" value="3Beta_OHSteriod_DH/Estase"/>
</dbReference>
<dbReference type="KEGG" id="adu:110276922"/>
<gene>
    <name evidence="3" type="primary">LOC110276922</name>
</gene>
<sequence length="137" mass="15422">MVPIYTKINKELIQIYYIVNSYGNANSVVLEVQGAKNVISAGRECKVKRLIYNSSVDVVFDGFHDIYNGDESLPYPCKGLEKRRRPAAEATVVAVIVQALRVREASSLFAVVVIERDVVTGSREAMHHHRDSEDREQ</sequence>
<dbReference type="GO" id="GO:0006694">
    <property type="term" value="P:steroid biosynthetic process"/>
    <property type="evidence" value="ECO:0007669"/>
    <property type="project" value="InterPro"/>
</dbReference>
<feature type="domain" description="3-beta hydroxysteroid dehydrogenase/isomerase" evidence="1">
    <location>
        <begin position="28"/>
        <end position="78"/>
    </location>
</feature>
<dbReference type="AlphaFoldDB" id="A0A6P5N1F7"/>
<name>A0A6P5N1F7_ARADU</name>
<dbReference type="Pfam" id="PF01073">
    <property type="entry name" value="3Beta_HSD"/>
    <property type="match status" value="1"/>
</dbReference>
<evidence type="ECO:0000313" key="3">
    <source>
        <dbReference type="RefSeq" id="XP_020989686.1"/>
    </source>
</evidence>
<keyword evidence="2" id="KW-1185">Reference proteome</keyword>
<dbReference type="GeneID" id="110276922"/>
<organism evidence="2 3">
    <name type="scientific">Arachis duranensis</name>
    <name type="common">Wild peanut</name>
    <dbReference type="NCBI Taxonomy" id="130453"/>
    <lineage>
        <taxon>Eukaryota</taxon>
        <taxon>Viridiplantae</taxon>
        <taxon>Streptophyta</taxon>
        <taxon>Embryophyta</taxon>
        <taxon>Tracheophyta</taxon>
        <taxon>Spermatophyta</taxon>
        <taxon>Magnoliopsida</taxon>
        <taxon>eudicotyledons</taxon>
        <taxon>Gunneridae</taxon>
        <taxon>Pentapetalae</taxon>
        <taxon>rosids</taxon>
        <taxon>fabids</taxon>
        <taxon>Fabales</taxon>
        <taxon>Fabaceae</taxon>
        <taxon>Papilionoideae</taxon>
        <taxon>50 kb inversion clade</taxon>
        <taxon>dalbergioids sensu lato</taxon>
        <taxon>Dalbergieae</taxon>
        <taxon>Pterocarpus clade</taxon>
        <taxon>Arachis</taxon>
    </lineage>
</organism>
<dbReference type="GO" id="GO:0016616">
    <property type="term" value="F:oxidoreductase activity, acting on the CH-OH group of donors, NAD or NADP as acceptor"/>
    <property type="evidence" value="ECO:0007669"/>
    <property type="project" value="InterPro"/>
</dbReference>
<proteinExistence type="predicted"/>
<dbReference type="RefSeq" id="XP_020989686.1">
    <property type="nucleotide sequence ID" value="XM_021134027.1"/>
</dbReference>
<accession>A0A6P5N1F7</accession>
<evidence type="ECO:0000313" key="2">
    <source>
        <dbReference type="Proteomes" id="UP000515211"/>
    </source>
</evidence>
<dbReference type="Gene3D" id="3.40.50.720">
    <property type="entry name" value="NAD(P)-binding Rossmann-like Domain"/>
    <property type="match status" value="1"/>
</dbReference>
<reference evidence="3" key="2">
    <citation type="submission" date="2025-08" db="UniProtKB">
        <authorList>
            <consortium name="RefSeq"/>
        </authorList>
    </citation>
    <scope>IDENTIFICATION</scope>
    <source>
        <tissue evidence="3">Whole plant</tissue>
    </source>
</reference>